<comment type="catalytic activity">
    <reaction evidence="7">
        <text>12-hexadecanoyloxy-octadecanoate + H2O = 12-hydroxyoctadecanoate + hexadecanoate + H(+)</text>
        <dbReference type="Rhea" id="RHEA:52056"/>
        <dbReference type="ChEBI" id="CHEBI:7896"/>
        <dbReference type="ChEBI" id="CHEBI:15377"/>
        <dbReference type="ChEBI" id="CHEBI:15378"/>
        <dbReference type="ChEBI" id="CHEBI:83677"/>
        <dbReference type="ChEBI" id="CHEBI:84201"/>
    </reaction>
    <physiologicalReaction direction="left-to-right" evidence="7">
        <dbReference type="Rhea" id="RHEA:52057"/>
    </physiologicalReaction>
</comment>
<reference evidence="18" key="2">
    <citation type="submission" date="2009-03" db="EMBL/GenBank/DDBJ databases">
        <authorList>
            <person name="Gang L."/>
        </authorList>
    </citation>
    <scope>NUCLEOTIDE SEQUENCE</scope>
    <source>
        <strain evidence="18">Anhui</strain>
    </source>
</reference>
<feature type="transmembrane region" description="Helical" evidence="17">
    <location>
        <begin position="12"/>
        <end position="31"/>
    </location>
</feature>
<comment type="catalytic activity">
    <reaction evidence="12">
        <text>9-(9Z-octadecenoyloxy)-octadecanoate + H2O = 9-hydroxy-octadecanoate + (9Z)-octadecenoate + H(+)</text>
        <dbReference type="Rhea" id="RHEA:52048"/>
        <dbReference type="ChEBI" id="CHEBI:15377"/>
        <dbReference type="ChEBI" id="CHEBI:15378"/>
        <dbReference type="ChEBI" id="CHEBI:30823"/>
        <dbReference type="ChEBI" id="CHEBI:136282"/>
        <dbReference type="ChEBI" id="CHEBI:136286"/>
    </reaction>
    <physiologicalReaction direction="left-to-right" evidence="12">
        <dbReference type="Rhea" id="RHEA:52049"/>
    </physiologicalReaction>
</comment>
<evidence type="ECO:0000256" key="17">
    <source>
        <dbReference type="SAM" id="Phobius"/>
    </source>
</evidence>
<dbReference type="GO" id="GO:0012505">
    <property type="term" value="C:endomembrane system"/>
    <property type="evidence" value="ECO:0007669"/>
    <property type="project" value="UniProtKB-SubCell"/>
</dbReference>
<evidence type="ECO:0000256" key="5">
    <source>
        <dbReference type="ARBA" id="ARBA00022989"/>
    </source>
</evidence>
<sequence length="223" mass="26268">MRQEYTMKRILGIIYHSIVLSIFLTITYYGYLHLYPGERLNIINLLILCKYITFITMILIQGYFIASTPLQLCKQYTIHSYFYVLAFTYAGVICSLFYIVLVIDSTVVTDNKELKSMPLWFNHLCHTIPPFVILLEAFVCQPRLASLRRSLLVCYIMMIFYNFYMEVSIVGYGFSPYPKLDTINTGYRYMVYLLTWLLVTVFTYLGYGLVRLVNRWKPIALIE</sequence>
<evidence type="ECO:0000256" key="13">
    <source>
        <dbReference type="ARBA" id="ARBA00049221"/>
    </source>
</evidence>
<evidence type="ECO:0008006" key="19">
    <source>
        <dbReference type="Google" id="ProtNLM"/>
    </source>
</evidence>
<evidence type="ECO:0000256" key="14">
    <source>
        <dbReference type="ARBA" id="ARBA00049296"/>
    </source>
</evidence>
<evidence type="ECO:0000256" key="8">
    <source>
        <dbReference type="ARBA" id="ARBA00047427"/>
    </source>
</evidence>
<evidence type="ECO:0000313" key="18">
    <source>
        <dbReference type="EMBL" id="CAX76305.1"/>
    </source>
</evidence>
<comment type="catalytic activity">
    <reaction evidence="14">
        <text>13-(9Z-octadecenoyloxy)-octadecanoate + H2O = 13-hydroxy-octadecanoate + (9Z)-octadecenoate + H(+)</text>
        <dbReference type="Rhea" id="RHEA:52064"/>
        <dbReference type="ChEBI" id="CHEBI:15377"/>
        <dbReference type="ChEBI" id="CHEBI:15378"/>
        <dbReference type="ChEBI" id="CHEBI:30823"/>
        <dbReference type="ChEBI" id="CHEBI:136303"/>
        <dbReference type="ChEBI" id="CHEBI:136304"/>
    </reaction>
    <physiologicalReaction direction="left-to-right" evidence="14">
        <dbReference type="Rhea" id="RHEA:52065"/>
    </physiologicalReaction>
</comment>
<name>C1LNM7_SCHJA</name>
<dbReference type="PANTHER" id="PTHR10989">
    <property type="entry name" value="ANDROGEN-INDUCED PROTEIN 1-RELATED"/>
    <property type="match status" value="1"/>
</dbReference>
<evidence type="ECO:0000256" key="6">
    <source>
        <dbReference type="ARBA" id="ARBA00023136"/>
    </source>
</evidence>
<dbReference type="InterPro" id="IPR006838">
    <property type="entry name" value="ADTRP_AIG1"/>
</dbReference>
<comment type="catalytic activity">
    <reaction evidence="15">
        <text>13-(9Z-hexadecenoyloxy)-octadecanoate + H2O = 13-hydroxy-octadecanoate + (9Z)-hexadecenoate + H(+)</text>
        <dbReference type="Rhea" id="RHEA:52076"/>
        <dbReference type="ChEBI" id="CHEBI:15377"/>
        <dbReference type="ChEBI" id="CHEBI:15378"/>
        <dbReference type="ChEBI" id="CHEBI:32372"/>
        <dbReference type="ChEBI" id="CHEBI:136304"/>
        <dbReference type="ChEBI" id="CHEBI:136315"/>
    </reaction>
    <physiologicalReaction direction="left-to-right" evidence="15">
        <dbReference type="Rhea" id="RHEA:52077"/>
    </physiologicalReaction>
</comment>
<evidence type="ECO:0000256" key="12">
    <source>
        <dbReference type="ARBA" id="ARBA00048800"/>
    </source>
</evidence>
<dbReference type="PANTHER" id="PTHR10989:SF16">
    <property type="entry name" value="AT02829P-RELATED"/>
    <property type="match status" value="1"/>
</dbReference>
<comment type="catalytic activity">
    <reaction evidence="13">
        <text>9-octadecanoyloxy-octadecanoate + H2O = 9-hydroxy-octadecanoate + octadecanoate + H(+)</text>
        <dbReference type="Rhea" id="RHEA:52096"/>
        <dbReference type="ChEBI" id="CHEBI:15377"/>
        <dbReference type="ChEBI" id="CHEBI:15378"/>
        <dbReference type="ChEBI" id="CHEBI:25629"/>
        <dbReference type="ChEBI" id="CHEBI:136286"/>
        <dbReference type="ChEBI" id="CHEBI:136373"/>
    </reaction>
    <physiologicalReaction direction="left-to-right" evidence="13">
        <dbReference type="Rhea" id="RHEA:52097"/>
    </physiologicalReaction>
</comment>
<protein>
    <recommendedName>
        <fullName evidence="19">FAR-17a/AIG1-like protein</fullName>
    </recommendedName>
</protein>
<feature type="transmembrane region" description="Helical" evidence="17">
    <location>
        <begin position="78"/>
        <end position="100"/>
    </location>
</feature>
<evidence type="ECO:0000256" key="9">
    <source>
        <dbReference type="ARBA" id="ARBA00047863"/>
    </source>
</evidence>
<dbReference type="Pfam" id="PF04750">
    <property type="entry name" value="Far-17a_AIG1"/>
    <property type="match status" value="1"/>
</dbReference>
<reference evidence="18" key="1">
    <citation type="journal article" date="2009" name="Nature">
        <title>The Schistosoma japonicum genome reveals features of host-parasite interplay.</title>
        <authorList>
            <person name="Liu F."/>
            <person name="Zhou Y."/>
            <person name="Wang Z.Q."/>
            <person name="Lu G."/>
            <person name="Zheng H."/>
            <person name="Brindley P.J."/>
            <person name="McManus D.P."/>
            <person name="Blair D."/>
            <person name="Zhang Q.H."/>
            <person name="Zhong Y."/>
            <person name="Wang S."/>
            <person name="Han Z.G."/>
            <person name="Chen Z."/>
        </authorList>
    </citation>
    <scope>NUCLEOTIDE SEQUENCE</scope>
    <source>
        <strain evidence="18">Anhui</strain>
    </source>
</reference>
<feature type="transmembrane region" description="Helical" evidence="17">
    <location>
        <begin position="152"/>
        <end position="174"/>
    </location>
</feature>
<comment type="catalytic activity">
    <reaction evidence="16">
        <text>12-(9Z-hexadecenoyloxy)-octadecanoate + H2O = 12-hydroxyoctadecanoate + (9Z)-hexadecenoate + H(+)</text>
        <dbReference type="Rhea" id="RHEA:52072"/>
        <dbReference type="ChEBI" id="CHEBI:15377"/>
        <dbReference type="ChEBI" id="CHEBI:15378"/>
        <dbReference type="ChEBI" id="CHEBI:32372"/>
        <dbReference type="ChEBI" id="CHEBI:84201"/>
        <dbReference type="ChEBI" id="CHEBI:136312"/>
    </reaction>
    <physiologicalReaction direction="left-to-right" evidence="16">
        <dbReference type="Rhea" id="RHEA:52073"/>
    </physiologicalReaction>
</comment>
<comment type="catalytic activity">
    <reaction evidence="1">
        <text>9-(9Z-hexadecenoyloxy)-octadecanoate + H2O = (9Z)-hexadecenoate + 9-hydroxy-octadecanoate + H(+)</text>
        <dbReference type="Rhea" id="RHEA:52068"/>
        <dbReference type="ChEBI" id="CHEBI:15377"/>
        <dbReference type="ChEBI" id="CHEBI:15378"/>
        <dbReference type="ChEBI" id="CHEBI:32372"/>
        <dbReference type="ChEBI" id="CHEBI:136286"/>
        <dbReference type="ChEBI" id="CHEBI:136309"/>
    </reaction>
    <physiologicalReaction direction="left-to-right" evidence="1">
        <dbReference type="Rhea" id="RHEA:52069"/>
    </physiologicalReaction>
</comment>
<evidence type="ECO:0000256" key="2">
    <source>
        <dbReference type="ARBA" id="ARBA00004127"/>
    </source>
</evidence>
<comment type="subcellular location">
    <subcellularLocation>
        <location evidence="2">Endomembrane system</location>
        <topology evidence="2">Multi-pass membrane protein</topology>
    </subcellularLocation>
</comment>
<feature type="transmembrane region" description="Helical" evidence="17">
    <location>
        <begin position="43"/>
        <end position="66"/>
    </location>
</feature>
<evidence type="ECO:0000256" key="3">
    <source>
        <dbReference type="ARBA" id="ARBA00009300"/>
    </source>
</evidence>
<evidence type="ECO:0000256" key="10">
    <source>
        <dbReference type="ARBA" id="ARBA00048680"/>
    </source>
</evidence>
<proteinExistence type="evidence at transcript level"/>
<evidence type="ECO:0000256" key="7">
    <source>
        <dbReference type="ARBA" id="ARBA00047368"/>
    </source>
</evidence>
<keyword evidence="6 17" id="KW-0472">Membrane</keyword>
<feature type="transmembrane region" description="Helical" evidence="17">
    <location>
        <begin position="120"/>
        <end position="140"/>
    </location>
</feature>
<evidence type="ECO:0000256" key="1">
    <source>
        <dbReference type="ARBA" id="ARBA00000923"/>
    </source>
</evidence>
<evidence type="ECO:0000256" key="11">
    <source>
        <dbReference type="ARBA" id="ARBA00048701"/>
    </source>
</evidence>
<evidence type="ECO:0000256" key="15">
    <source>
        <dbReference type="ARBA" id="ARBA00049322"/>
    </source>
</evidence>
<comment type="catalytic activity">
    <reaction evidence="10">
        <text>12-octadecanoyloxy-octadecanoate + H2O = 12-hydroxyoctadecanoate + octadecanoate + H(+)</text>
        <dbReference type="Rhea" id="RHEA:52080"/>
        <dbReference type="ChEBI" id="CHEBI:15377"/>
        <dbReference type="ChEBI" id="CHEBI:15378"/>
        <dbReference type="ChEBI" id="CHEBI:25629"/>
        <dbReference type="ChEBI" id="CHEBI:84201"/>
        <dbReference type="ChEBI" id="CHEBI:136330"/>
    </reaction>
    <physiologicalReaction direction="left-to-right" evidence="10">
        <dbReference type="Rhea" id="RHEA:52081"/>
    </physiologicalReaction>
</comment>
<organism evidence="18">
    <name type="scientific">Schistosoma japonicum</name>
    <name type="common">Blood fluke</name>
    <dbReference type="NCBI Taxonomy" id="6182"/>
    <lineage>
        <taxon>Eukaryota</taxon>
        <taxon>Metazoa</taxon>
        <taxon>Spiralia</taxon>
        <taxon>Lophotrochozoa</taxon>
        <taxon>Platyhelminthes</taxon>
        <taxon>Trematoda</taxon>
        <taxon>Digenea</taxon>
        <taxon>Strigeidida</taxon>
        <taxon>Schistosomatoidea</taxon>
        <taxon>Schistosomatidae</taxon>
        <taxon>Schistosoma</taxon>
    </lineage>
</organism>
<comment type="similarity">
    <text evidence="3">Belongs to the AIG1 family.</text>
</comment>
<dbReference type="AlphaFoldDB" id="C1LNM7"/>
<comment type="catalytic activity">
    <reaction evidence="8">
        <text>13-octadecanoyloxy-octadecanoate + H2O = 13-hydroxy-octadecanoate + octadecanoate + H(+)</text>
        <dbReference type="Rhea" id="RHEA:52084"/>
        <dbReference type="ChEBI" id="CHEBI:15377"/>
        <dbReference type="ChEBI" id="CHEBI:15378"/>
        <dbReference type="ChEBI" id="CHEBI:25629"/>
        <dbReference type="ChEBI" id="CHEBI:136304"/>
        <dbReference type="ChEBI" id="CHEBI:136335"/>
    </reaction>
    <physiologicalReaction direction="left-to-right" evidence="8">
        <dbReference type="Rhea" id="RHEA:52085"/>
    </physiologicalReaction>
</comment>
<keyword evidence="5 17" id="KW-1133">Transmembrane helix</keyword>
<dbReference type="EMBL" id="FN320579">
    <property type="protein sequence ID" value="CAX76305.1"/>
    <property type="molecule type" value="mRNA"/>
</dbReference>
<comment type="catalytic activity">
    <reaction evidence="11">
        <text>12-(9Z-octadecenoyloxy)-octadecanoate + H2O = 12-hydroxyoctadecanoate + (9Z)-octadecenoate + H(+)</text>
        <dbReference type="Rhea" id="RHEA:52060"/>
        <dbReference type="ChEBI" id="CHEBI:15377"/>
        <dbReference type="ChEBI" id="CHEBI:15378"/>
        <dbReference type="ChEBI" id="CHEBI:30823"/>
        <dbReference type="ChEBI" id="CHEBI:84201"/>
        <dbReference type="ChEBI" id="CHEBI:136302"/>
    </reaction>
    <physiologicalReaction direction="left-to-right" evidence="11">
        <dbReference type="Rhea" id="RHEA:52061"/>
    </physiologicalReaction>
</comment>
<dbReference type="GO" id="GO:0016020">
    <property type="term" value="C:membrane"/>
    <property type="evidence" value="ECO:0007669"/>
    <property type="project" value="InterPro"/>
</dbReference>
<keyword evidence="4 17" id="KW-0812">Transmembrane</keyword>
<accession>C1LNM7</accession>
<evidence type="ECO:0000256" key="4">
    <source>
        <dbReference type="ARBA" id="ARBA00022692"/>
    </source>
</evidence>
<evidence type="ECO:0000256" key="16">
    <source>
        <dbReference type="ARBA" id="ARBA00049428"/>
    </source>
</evidence>
<comment type="catalytic activity">
    <reaction evidence="9">
        <text>9-hexadecanoyloxy-octadecanoate + H2O = 9-hydroxy-octadecanoate + hexadecanoate + H(+)</text>
        <dbReference type="Rhea" id="RHEA:52052"/>
        <dbReference type="ChEBI" id="CHEBI:7896"/>
        <dbReference type="ChEBI" id="CHEBI:15377"/>
        <dbReference type="ChEBI" id="CHEBI:15378"/>
        <dbReference type="ChEBI" id="CHEBI:83670"/>
        <dbReference type="ChEBI" id="CHEBI:136286"/>
    </reaction>
    <physiologicalReaction direction="left-to-right" evidence="9">
        <dbReference type="Rhea" id="RHEA:52053"/>
    </physiologicalReaction>
</comment>
<feature type="transmembrane region" description="Helical" evidence="17">
    <location>
        <begin position="189"/>
        <end position="210"/>
    </location>
</feature>